<feature type="domain" description="Disease resistance R13L4/SHOC-2-like LRR" evidence="11">
    <location>
        <begin position="576"/>
        <end position="965"/>
    </location>
</feature>
<dbReference type="FunFam" id="1.10.10.10:FF:000322">
    <property type="entry name" value="Probable disease resistance protein At1g63360"/>
    <property type="match status" value="1"/>
</dbReference>
<dbReference type="Gramene" id="TraesLDM5D03G03234060.1">
    <property type="protein sequence ID" value="TraesLDM5D03G03234060.1"/>
    <property type="gene ID" value="TraesLDM5D03G03234060"/>
</dbReference>
<feature type="domain" description="NB-ARC" evidence="8">
    <location>
        <begin position="196"/>
        <end position="365"/>
    </location>
</feature>
<name>A0A3B6N1H5_WHEAT</name>
<dbReference type="GO" id="GO:0043531">
    <property type="term" value="F:ADP binding"/>
    <property type="evidence" value="ECO:0007669"/>
    <property type="project" value="InterPro"/>
</dbReference>
<evidence type="ECO:0000256" key="2">
    <source>
        <dbReference type="ARBA" id="ARBA00022614"/>
    </source>
</evidence>
<dbReference type="Gene3D" id="1.20.5.4130">
    <property type="match status" value="1"/>
</dbReference>
<dbReference type="InterPro" id="IPR041118">
    <property type="entry name" value="Rx_N"/>
</dbReference>
<evidence type="ECO:0000256" key="7">
    <source>
        <dbReference type="SAM" id="Coils"/>
    </source>
</evidence>
<dbReference type="SMR" id="A0A3B6N1H5"/>
<dbReference type="InterPro" id="IPR042197">
    <property type="entry name" value="Apaf_helical"/>
</dbReference>
<dbReference type="InterPro" id="IPR032675">
    <property type="entry name" value="LRR_dom_sf"/>
</dbReference>
<protein>
    <submittedName>
        <fullName evidence="12">Uncharacterized protein</fullName>
    </submittedName>
</protein>
<dbReference type="SUPFAM" id="SSF52058">
    <property type="entry name" value="L domain-like"/>
    <property type="match status" value="1"/>
</dbReference>
<evidence type="ECO:0000259" key="10">
    <source>
        <dbReference type="Pfam" id="PF23559"/>
    </source>
</evidence>
<keyword evidence="13" id="KW-1185">Reference proteome</keyword>
<evidence type="ECO:0000256" key="4">
    <source>
        <dbReference type="ARBA" id="ARBA00022741"/>
    </source>
</evidence>
<evidence type="ECO:0000259" key="8">
    <source>
        <dbReference type="Pfam" id="PF00931"/>
    </source>
</evidence>
<dbReference type="Gramene" id="TraesCLE_scaffold_044511_01G000100.1">
    <property type="protein sequence ID" value="TraesCLE_scaffold_044511_01G000100.1"/>
    <property type="gene ID" value="TraesCLE_scaffold_044511_01G000100"/>
</dbReference>
<dbReference type="GO" id="GO:0002758">
    <property type="term" value="P:innate immune response-activating signaling pathway"/>
    <property type="evidence" value="ECO:0007669"/>
    <property type="project" value="UniProtKB-ARBA"/>
</dbReference>
<evidence type="ECO:0000256" key="6">
    <source>
        <dbReference type="ARBA" id="ARBA00023054"/>
    </source>
</evidence>
<evidence type="ECO:0000259" key="9">
    <source>
        <dbReference type="Pfam" id="PF18052"/>
    </source>
</evidence>
<evidence type="ECO:0000256" key="5">
    <source>
        <dbReference type="ARBA" id="ARBA00022821"/>
    </source>
</evidence>
<evidence type="ECO:0000256" key="1">
    <source>
        <dbReference type="ARBA" id="ARBA00008894"/>
    </source>
</evidence>
<dbReference type="PANTHER" id="PTHR23155:SF1167">
    <property type="entry name" value="OS08G0412100 PROTEIN"/>
    <property type="match status" value="1"/>
</dbReference>
<dbReference type="Gene3D" id="3.40.50.300">
    <property type="entry name" value="P-loop containing nucleotide triphosphate hydrolases"/>
    <property type="match status" value="1"/>
</dbReference>
<dbReference type="Gramene" id="TraesSTA5D03G03220190.1">
    <property type="protein sequence ID" value="TraesSTA5D03G03220190.1"/>
    <property type="gene ID" value="TraesSTA5D03G03220190"/>
</dbReference>
<feature type="coiled-coil region" evidence="7">
    <location>
        <begin position="115"/>
        <end position="161"/>
    </location>
</feature>
<dbReference type="Gramene" id="TraesWEE_scaffold_014150_01G000200.1">
    <property type="protein sequence ID" value="TraesWEE_scaffold_014150_01G000200.1"/>
    <property type="gene ID" value="TraesWEE_scaffold_014150_01G000200"/>
</dbReference>
<dbReference type="Pfam" id="PF18052">
    <property type="entry name" value="Rx_N"/>
    <property type="match status" value="1"/>
</dbReference>
<evidence type="ECO:0000313" key="13">
    <source>
        <dbReference type="Proteomes" id="UP000019116"/>
    </source>
</evidence>
<keyword evidence="4" id="KW-0547">Nucleotide-binding</keyword>
<dbReference type="OrthoDB" id="1936883at2759"/>
<dbReference type="Pfam" id="PF00931">
    <property type="entry name" value="NB-ARC"/>
    <property type="match status" value="1"/>
</dbReference>
<accession>A0A3B6N1H5</accession>
<organism evidence="12">
    <name type="scientific">Triticum aestivum</name>
    <name type="common">Wheat</name>
    <dbReference type="NCBI Taxonomy" id="4565"/>
    <lineage>
        <taxon>Eukaryota</taxon>
        <taxon>Viridiplantae</taxon>
        <taxon>Streptophyta</taxon>
        <taxon>Embryophyta</taxon>
        <taxon>Tracheophyta</taxon>
        <taxon>Spermatophyta</taxon>
        <taxon>Magnoliopsida</taxon>
        <taxon>Liliopsida</taxon>
        <taxon>Poales</taxon>
        <taxon>Poaceae</taxon>
        <taxon>BOP clade</taxon>
        <taxon>Pooideae</taxon>
        <taxon>Triticodae</taxon>
        <taxon>Triticeae</taxon>
        <taxon>Triticinae</taxon>
        <taxon>Triticum</taxon>
    </lineage>
</organism>
<dbReference type="GO" id="GO:0009626">
    <property type="term" value="P:plant-type hypersensitive response"/>
    <property type="evidence" value="ECO:0007669"/>
    <property type="project" value="UniProtKB-ARBA"/>
</dbReference>
<keyword evidence="3" id="KW-0677">Repeat</keyword>
<dbReference type="Gramene" id="TraesKAR5D01G0407770.1">
    <property type="protein sequence ID" value="cds.TraesKAR5D01G0407770.1"/>
    <property type="gene ID" value="TraesKAR5D01G0407770"/>
</dbReference>
<dbReference type="Gramene" id="TraesLAC5D03G03184870.2">
    <property type="protein sequence ID" value="TraesLAC5D03G03184870.2"/>
    <property type="gene ID" value="TraesLAC5D03G03184870"/>
</dbReference>
<dbReference type="InterPro" id="IPR055414">
    <property type="entry name" value="LRR_R13L4/SHOC2-like"/>
</dbReference>
<dbReference type="Gramene" id="TraesMAC5D03G03228560.1">
    <property type="protein sequence ID" value="TraesMAC5D03G03228560.1"/>
    <property type="gene ID" value="TraesMAC5D03G03228560"/>
</dbReference>
<dbReference type="Gramene" id="TraesJAG5D03G03226640.1">
    <property type="protein sequence ID" value="TraesJAG5D03G03226640.1"/>
    <property type="gene ID" value="TraesJAG5D03G03226640"/>
</dbReference>
<dbReference type="PaxDb" id="4565-Traes_5DL_9049FE0B0.2"/>
<feature type="domain" description="Disease resistance protein winged helix" evidence="10">
    <location>
        <begin position="455"/>
        <end position="526"/>
    </location>
</feature>
<keyword evidence="6 7" id="KW-0175">Coiled coil</keyword>
<dbReference type="Gramene" id="TraesCAD_scaffold_011431_01G000200.1">
    <property type="protein sequence ID" value="TraesCAD_scaffold_011431_01G000200.1"/>
    <property type="gene ID" value="TraesCAD_scaffold_011431_01G000200"/>
</dbReference>
<keyword evidence="2" id="KW-0433">Leucine-rich repeat</keyword>
<dbReference type="Gene3D" id="3.80.10.10">
    <property type="entry name" value="Ribonuclease Inhibitor"/>
    <property type="match status" value="1"/>
</dbReference>
<evidence type="ECO:0000256" key="3">
    <source>
        <dbReference type="ARBA" id="ARBA00022737"/>
    </source>
</evidence>
<dbReference type="GO" id="GO:0042742">
    <property type="term" value="P:defense response to bacterium"/>
    <property type="evidence" value="ECO:0007669"/>
    <property type="project" value="UniProtKB-ARBA"/>
</dbReference>
<dbReference type="GeneID" id="123123887"/>
<dbReference type="Gramene" id="TraesARI5D03G03183230.1">
    <property type="protein sequence ID" value="TraesARI5D03G03183230.1"/>
    <property type="gene ID" value="TraesARI5D03G03183230"/>
</dbReference>
<dbReference type="KEGG" id="taes:123123887"/>
<dbReference type="SUPFAM" id="SSF52540">
    <property type="entry name" value="P-loop containing nucleoside triphosphate hydrolases"/>
    <property type="match status" value="1"/>
</dbReference>
<dbReference type="CDD" id="cd14798">
    <property type="entry name" value="RX-CC_like"/>
    <property type="match status" value="1"/>
</dbReference>
<feature type="domain" description="Disease resistance N-terminal" evidence="9">
    <location>
        <begin position="11"/>
        <end position="99"/>
    </location>
</feature>
<dbReference type="Gene3D" id="1.10.10.10">
    <property type="entry name" value="Winged helix-like DNA-binding domain superfamily/Winged helix DNA-binding domain"/>
    <property type="match status" value="1"/>
</dbReference>
<reference evidence="12" key="2">
    <citation type="submission" date="2018-10" db="UniProtKB">
        <authorList>
            <consortium name="EnsemblPlants"/>
        </authorList>
    </citation>
    <scope>IDENTIFICATION</scope>
</reference>
<dbReference type="InterPro" id="IPR002182">
    <property type="entry name" value="NB-ARC"/>
</dbReference>
<reference evidence="12" key="1">
    <citation type="submission" date="2018-08" db="EMBL/GenBank/DDBJ databases">
        <authorList>
            <person name="Rossello M."/>
        </authorList>
    </citation>
    <scope>NUCLEOTIDE SEQUENCE [LARGE SCALE GENOMIC DNA]</scope>
    <source>
        <strain evidence="12">cv. Chinese Spring</strain>
    </source>
</reference>
<dbReference type="PRINTS" id="PR00364">
    <property type="entry name" value="DISEASERSIST"/>
</dbReference>
<comment type="similarity">
    <text evidence="1">Belongs to the disease resistance NB-LRR family.</text>
</comment>
<dbReference type="EnsemblPlants" id="TraesCS5D02G548600.1">
    <property type="protein sequence ID" value="TraesCS5D02G548600.1"/>
    <property type="gene ID" value="TraesCS5D02G548600"/>
</dbReference>
<dbReference type="PANTHER" id="PTHR23155">
    <property type="entry name" value="DISEASE RESISTANCE PROTEIN RP"/>
    <property type="match status" value="1"/>
</dbReference>
<dbReference type="Gramene" id="TraesSYM5D03G03170130.1">
    <property type="protein sequence ID" value="TraesSYM5D03G03170130.1"/>
    <property type="gene ID" value="TraesSYM5D03G03170130"/>
</dbReference>
<dbReference type="Gramene" id="TraesJUL5D03G03254760.1">
    <property type="protein sequence ID" value="TraesJUL5D03G03254760.1"/>
    <property type="gene ID" value="TraesJUL5D03G03254760"/>
</dbReference>
<dbReference type="Pfam" id="PF23598">
    <property type="entry name" value="LRR_14"/>
    <property type="match status" value="1"/>
</dbReference>
<dbReference type="Gramene" id="TraesCS5D03G1196300.1">
    <property type="protein sequence ID" value="TraesCS5D03G1196300.1.CDS"/>
    <property type="gene ID" value="TraesCS5D03G1196300"/>
</dbReference>
<dbReference type="RefSeq" id="XP_044400458.1">
    <property type="nucleotide sequence ID" value="XM_044544523.1"/>
</dbReference>
<gene>
    <name evidence="12" type="primary">LOC123123887</name>
</gene>
<dbReference type="Gramene" id="TraesCS5D02G548600.1">
    <property type="protein sequence ID" value="TraesCS5D02G548600.1"/>
    <property type="gene ID" value="TraesCS5D02G548600"/>
</dbReference>
<proteinExistence type="inferred from homology"/>
<dbReference type="InterPro" id="IPR038005">
    <property type="entry name" value="RX-like_CC"/>
</dbReference>
<dbReference type="InterPro" id="IPR058922">
    <property type="entry name" value="WHD_DRP"/>
</dbReference>
<keyword evidence="5" id="KW-0611">Plant defense</keyword>
<dbReference type="Gene3D" id="1.10.8.430">
    <property type="entry name" value="Helical domain of apoptotic protease-activating factors"/>
    <property type="match status" value="1"/>
</dbReference>
<dbReference type="InterPro" id="IPR044974">
    <property type="entry name" value="Disease_R_plants"/>
</dbReference>
<sequence length="986" mass="110525">MAPVVSATLGALGPLLVKLGGLLAGEYGRLKGVRREIRSLQSELTSMHTALEEYTKLEDPSGQVKAWISLVRELAYDTEDIFDKFIHHLGKRGHRGGFKDFLRKITLPLKTLGARHEIADQIDDLKDRIKQLKKHEIANQIDDLKDRIKQVKKLKDSYKLNDAPSSTTRHTAVDPRLHALFAEEAHLVGMDGPRDDLAKWMVEEENNSSKPRKVLSIYGFGGLGKTTLANEVYRKIQGQFYCKAFVSVSQKPDIKKIMKDVISQVSCQDGYTKDSSDWDEMKSIAKLKELLQNKRYLIIIDDVWSTQAWNTIKCAFPENNCLSGIIVTSRIIGVAKSCCSGGDDCMYKLEALSDFHSRRLFFKRMFGSEEYCPSMLEEVSNKILKKCGGLPLAIISIAGLLANRPAIKEEWEKVKRSIGSALQKGRSLEGMCSILSLSYNDLPPNLKTCLLYLSVFPQDYVIDRERLVRLWIGEGFIPEEPGQSRQEVAENYFYELIDKNIVQPVDIGCDGKVRACRVHGMMLEIIISKSAEDNFVTVVGEGQRSLVNRQGFIRRLSVQHISRELADALACMDLSHVRSLTVSSSACLNHFPSLDNFEALRVLDCEDCEGLAEFVMNGMGKLFKLKYLSLGGKIISKLPPAVTMLPGLAFAELSGTDIASLQPEPEIVMLHDLMETCLHELPLTRIVRLITLQHLLISSESWTQKRKWKIPVGIENMRDLLELSGFSVSSSSLGAVQHLGYLSSLTKLCIQLYDGGPEEDKRHEEALLSSLCKLGTWKLRYLWIHKLRGSLEFLNTWSPPPLSIEIFRISGDSWFTNIPKWIAPELTNLLHLEISLTELRQEGLRTLGNLPGLLHLKLSLVAEPVERITVEGVGFPNLKKFVIYSVAGSHIMFMEGAMPELEKLNVRLHVPLANKYGFYLGIQHLPCLEEVAVSFYEVAVAPFKIMAAAAAIRKEARVHPNCPTIDISGEFSENDGEISSDDGDLI</sequence>
<evidence type="ECO:0000259" key="11">
    <source>
        <dbReference type="Pfam" id="PF23598"/>
    </source>
</evidence>
<dbReference type="OMA" id="NIRCNAS"/>
<dbReference type="Pfam" id="PF23559">
    <property type="entry name" value="WHD_DRP"/>
    <property type="match status" value="1"/>
</dbReference>
<dbReference type="InterPro" id="IPR027417">
    <property type="entry name" value="P-loop_NTPase"/>
</dbReference>
<dbReference type="InterPro" id="IPR036388">
    <property type="entry name" value="WH-like_DNA-bd_sf"/>
</dbReference>
<dbReference type="Gramene" id="TraesROB_scaffold_022478_01G000200.1">
    <property type="protein sequence ID" value="TraesROB_scaffold_022478_01G000200.1"/>
    <property type="gene ID" value="TraesROB_scaffold_022478_01G000200"/>
</dbReference>
<dbReference type="AlphaFoldDB" id="A0A3B6N1H5"/>
<dbReference type="FunFam" id="3.40.50.300:FF:001091">
    <property type="entry name" value="Probable disease resistance protein At1g61300"/>
    <property type="match status" value="1"/>
</dbReference>
<evidence type="ECO:0000313" key="12">
    <source>
        <dbReference type="EnsemblPlants" id="TraesCS5D02G548600.1"/>
    </source>
</evidence>
<dbReference type="Proteomes" id="UP000019116">
    <property type="component" value="Chromosome 5D"/>
</dbReference>